<dbReference type="EMBL" id="VFPQ01000001">
    <property type="protein sequence ID" value="TQM75989.1"/>
    <property type="molecule type" value="Genomic_DNA"/>
</dbReference>
<dbReference type="OrthoDB" id="3633278at2"/>
<dbReference type="RefSeq" id="WP_142259925.1">
    <property type="nucleotide sequence ID" value="NZ_BMPV01000001.1"/>
</dbReference>
<feature type="compositionally biased region" description="Low complexity" evidence="1">
    <location>
        <begin position="54"/>
        <end position="74"/>
    </location>
</feature>
<keyword evidence="4" id="KW-1185">Reference proteome</keyword>
<evidence type="ECO:0000313" key="3">
    <source>
        <dbReference type="EMBL" id="TQM75989.1"/>
    </source>
</evidence>
<evidence type="ECO:0000313" key="4">
    <source>
        <dbReference type="Proteomes" id="UP000319213"/>
    </source>
</evidence>
<evidence type="ECO:0000256" key="2">
    <source>
        <dbReference type="SAM" id="Phobius"/>
    </source>
</evidence>
<feature type="region of interest" description="Disordered" evidence="1">
    <location>
        <begin position="1"/>
        <end position="96"/>
    </location>
</feature>
<dbReference type="AlphaFoldDB" id="A0A543IZJ1"/>
<gene>
    <name evidence="3" type="ORF">FHX40_2713</name>
</gene>
<name>A0A543IZJ1_9ACTN</name>
<proteinExistence type="predicted"/>
<organism evidence="3 4">
    <name type="scientific">Thermopolyspora flexuosa</name>
    <dbReference type="NCBI Taxonomy" id="103836"/>
    <lineage>
        <taxon>Bacteria</taxon>
        <taxon>Bacillati</taxon>
        <taxon>Actinomycetota</taxon>
        <taxon>Actinomycetes</taxon>
        <taxon>Streptosporangiales</taxon>
        <taxon>Streptosporangiaceae</taxon>
        <taxon>Thermopolyspora</taxon>
    </lineage>
</organism>
<sequence length="210" mass="21775">MSTPFPPQGPGQGVPPGQGYPPQGQFGHDGPGYGQAWQGAPGYGPQGPAPGAPQQPGQAPGGPAHPQGGWSPQQGPYPPQGQQPQTPQNGGSGVPGALRKAGKSVVKRLIFIAVAAVVIGVGGFLVDNLTGAPVTAKAGDCVAIEGDKPKVVECTDAAAKWQVVARLEDKTQVEFQMSMNICSDHREAEKAYWEGERMGRGYVLCLKPYK</sequence>
<dbReference type="Proteomes" id="UP000319213">
    <property type="component" value="Unassembled WGS sequence"/>
</dbReference>
<protein>
    <submittedName>
        <fullName evidence="3">Uncharacterized protein</fullName>
    </submittedName>
</protein>
<feature type="compositionally biased region" description="Low complexity" evidence="1">
    <location>
        <begin position="17"/>
        <end position="26"/>
    </location>
</feature>
<accession>A0A543IZJ1</accession>
<feature type="transmembrane region" description="Helical" evidence="2">
    <location>
        <begin position="109"/>
        <end position="126"/>
    </location>
</feature>
<evidence type="ECO:0000256" key="1">
    <source>
        <dbReference type="SAM" id="MobiDB-lite"/>
    </source>
</evidence>
<comment type="caution">
    <text evidence="3">The sequence shown here is derived from an EMBL/GenBank/DDBJ whole genome shotgun (WGS) entry which is preliminary data.</text>
</comment>
<keyword evidence="2" id="KW-0812">Transmembrane</keyword>
<reference evidence="3 4" key="1">
    <citation type="submission" date="2019-06" db="EMBL/GenBank/DDBJ databases">
        <title>Sequencing the genomes of 1000 actinobacteria strains.</title>
        <authorList>
            <person name="Klenk H.-P."/>
        </authorList>
    </citation>
    <scope>NUCLEOTIDE SEQUENCE [LARGE SCALE GENOMIC DNA]</scope>
    <source>
        <strain evidence="3 4">DSM 43186</strain>
    </source>
</reference>
<keyword evidence="2" id="KW-0472">Membrane</keyword>
<keyword evidence="2" id="KW-1133">Transmembrane helix</keyword>